<feature type="transmembrane region" description="Helical" evidence="2">
    <location>
        <begin position="29"/>
        <end position="47"/>
    </location>
</feature>
<feature type="compositionally biased region" description="Polar residues" evidence="1">
    <location>
        <begin position="155"/>
        <end position="167"/>
    </location>
</feature>
<dbReference type="EMBL" id="FJ483969">
    <property type="protein sequence ID" value="AEV80672.1"/>
    <property type="molecule type" value="Genomic_DNA"/>
</dbReference>
<keyword evidence="2" id="KW-0472">Membrane</keyword>
<gene>
    <name evidence="3" type="primary">O14</name>
</gene>
<evidence type="ECO:0000256" key="1">
    <source>
        <dbReference type="SAM" id="MobiDB-lite"/>
    </source>
</evidence>
<evidence type="ECO:0000256" key="2">
    <source>
        <dbReference type="SAM" id="Phobius"/>
    </source>
</evidence>
<dbReference type="Proteomes" id="UP000113346">
    <property type="component" value="Segment"/>
</dbReference>
<feature type="compositionally biased region" description="Polar residues" evidence="1">
    <location>
        <begin position="126"/>
        <end position="143"/>
    </location>
</feature>
<sequence>MDWVFIILAGVGCVFVGVMALLLVCYPLYTLIICYNFFSCPCLGVLFDKCRRKKRERVWYGELGARPKERRYREQADYFLVEFDNINQLKAKTKYKTKKLKSGKHVRVTSDSETEKLLEPIAEETPMNTEVNAGSDSSGTLSDENAKGPIESDELQSVVSTEPETAN</sequence>
<evidence type="ECO:0000313" key="3">
    <source>
        <dbReference type="EMBL" id="AEV80672.1"/>
    </source>
</evidence>
<name>G8XU32_SCMVC</name>
<organismHost>
    <name type="scientific">Macaca</name>
    <name type="common">macaques</name>
    <dbReference type="NCBI Taxonomy" id="9539"/>
</organismHost>
<protein>
    <submittedName>
        <fullName evidence="3">Protein O14</fullName>
    </submittedName>
</protein>
<reference evidence="3" key="1">
    <citation type="submission" date="2011-12" db="EMBL/GenBank/DDBJ databases">
        <title>Comparative genomics of primate cytomegaloviruses.</title>
        <authorList>
            <person name="Davison A.J."/>
            <person name="Holton M."/>
            <person name="Dolan A."/>
            <person name="Dargan D.J."/>
            <person name="Gatherer D."/>
            <person name="Hayward G.S."/>
        </authorList>
    </citation>
    <scope>NUCLEOTIDE SEQUENCE [LARGE SCALE GENOMIC DNA]</scope>
    <source>
        <strain evidence="3">Colburn</strain>
    </source>
</reference>
<feature type="transmembrane region" description="Helical" evidence="2">
    <location>
        <begin position="5"/>
        <end position="23"/>
    </location>
</feature>
<keyword evidence="2" id="KW-0812">Transmembrane</keyword>
<proteinExistence type="predicted"/>
<feature type="compositionally biased region" description="Basic and acidic residues" evidence="1">
    <location>
        <begin position="108"/>
        <end position="118"/>
    </location>
</feature>
<organism evidence="3 4">
    <name type="scientific">Simian cytomegalovirus (strain Colburn)</name>
    <dbReference type="NCBI Taxonomy" id="50292"/>
    <lineage>
        <taxon>Viruses</taxon>
        <taxon>Duplodnaviria</taxon>
        <taxon>Heunggongvirae</taxon>
        <taxon>Peploviricota</taxon>
        <taxon>Herviviricetes</taxon>
        <taxon>Herpesvirales</taxon>
        <taxon>Orthoherpesviridae</taxon>
        <taxon>Betaherpesvirinae</taxon>
        <taxon>Cytomegalovirus</taxon>
        <taxon>Cytomegalovirus cercopithecinebeta5</taxon>
    </lineage>
</organism>
<evidence type="ECO:0000313" key="4">
    <source>
        <dbReference type="Proteomes" id="UP000113346"/>
    </source>
</evidence>
<keyword evidence="2" id="KW-1133">Transmembrane helix</keyword>
<accession>G8XU32</accession>
<feature type="region of interest" description="Disordered" evidence="1">
    <location>
        <begin position="100"/>
        <end position="167"/>
    </location>
</feature>